<sequence length="79" mass="9171">MSKTKPSKPRPRFKEERQRKGTQLRVATDLGVTETFLRMLENGQAAPSVPLMFKASRYFNVDVYELWPDLAGERPEIKM</sequence>
<proteinExistence type="predicted"/>
<feature type="domain" description="HTH cro/C1-type" evidence="2">
    <location>
        <begin position="13"/>
        <end position="66"/>
    </location>
</feature>
<dbReference type="Gene3D" id="1.10.260.40">
    <property type="entry name" value="lambda repressor-like DNA-binding domains"/>
    <property type="match status" value="1"/>
</dbReference>
<feature type="compositionally biased region" description="Basic residues" evidence="1">
    <location>
        <begin position="1"/>
        <end position="11"/>
    </location>
</feature>
<dbReference type="CDD" id="cd00093">
    <property type="entry name" value="HTH_XRE"/>
    <property type="match status" value="1"/>
</dbReference>
<gene>
    <name evidence="3" type="ORF">ACFFSY_29335</name>
</gene>
<name>A0ABV5KXZ7_9BACL</name>
<dbReference type="InterPro" id="IPR010982">
    <property type="entry name" value="Lambda_DNA-bd_dom_sf"/>
</dbReference>
<organism evidence="3 4">
    <name type="scientific">Paenibacillus aurantiacus</name>
    <dbReference type="NCBI Taxonomy" id="1936118"/>
    <lineage>
        <taxon>Bacteria</taxon>
        <taxon>Bacillati</taxon>
        <taxon>Bacillota</taxon>
        <taxon>Bacilli</taxon>
        <taxon>Bacillales</taxon>
        <taxon>Paenibacillaceae</taxon>
        <taxon>Paenibacillus</taxon>
    </lineage>
</organism>
<dbReference type="RefSeq" id="WP_377500906.1">
    <property type="nucleotide sequence ID" value="NZ_JBHMDO010000047.1"/>
</dbReference>
<feature type="region of interest" description="Disordered" evidence="1">
    <location>
        <begin position="1"/>
        <end position="23"/>
    </location>
</feature>
<dbReference type="SUPFAM" id="SSF47413">
    <property type="entry name" value="lambda repressor-like DNA-binding domains"/>
    <property type="match status" value="1"/>
</dbReference>
<dbReference type="Proteomes" id="UP001589747">
    <property type="component" value="Unassembled WGS sequence"/>
</dbReference>
<accession>A0ABV5KXZ7</accession>
<reference evidence="3 4" key="1">
    <citation type="submission" date="2024-09" db="EMBL/GenBank/DDBJ databases">
        <authorList>
            <person name="Sun Q."/>
            <person name="Mori K."/>
        </authorList>
    </citation>
    <scope>NUCLEOTIDE SEQUENCE [LARGE SCALE GENOMIC DNA]</scope>
    <source>
        <strain evidence="3 4">TISTR 2452</strain>
    </source>
</reference>
<comment type="caution">
    <text evidence="3">The sequence shown here is derived from an EMBL/GenBank/DDBJ whole genome shotgun (WGS) entry which is preliminary data.</text>
</comment>
<evidence type="ECO:0000259" key="2">
    <source>
        <dbReference type="PROSITE" id="PS50943"/>
    </source>
</evidence>
<dbReference type="InterPro" id="IPR001387">
    <property type="entry name" value="Cro/C1-type_HTH"/>
</dbReference>
<evidence type="ECO:0000256" key="1">
    <source>
        <dbReference type="SAM" id="MobiDB-lite"/>
    </source>
</evidence>
<protein>
    <submittedName>
        <fullName evidence="3">Helix-turn-helix transcriptional regulator</fullName>
    </submittedName>
</protein>
<evidence type="ECO:0000313" key="3">
    <source>
        <dbReference type="EMBL" id="MFB9330066.1"/>
    </source>
</evidence>
<keyword evidence="4" id="KW-1185">Reference proteome</keyword>
<evidence type="ECO:0000313" key="4">
    <source>
        <dbReference type="Proteomes" id="UP001589747"/>
    </source>
</evidence>
<dbReference type="EMBL" id="JBHMDO010000047">
    <property type="protein sequence ID" value="MFB9330066.1"/>
    <property type="molecule type" value="Genomic_DNA"/>
</dbReference>
<dbReference type="Pfam" id="PF01381">
    <property type="entry name" value="HTH_3"/>
    <property type="match status" value="1"/>
</dbReference>
<dbReference type="SMART" id="SM00530">
    <property type="entry name" value="HTH_XRE"/>
    <property type="match status" value="1"/>
</dbReference>
<dbReference type="PROSITE" id="PS50943">
    <property type="entry name" value="HTH_CROC1"/>
    <property type="match status" value="1"/>
</dbReference>